<evidence type="ECO:0000313" key="5">
    <source>
        <dbReference type="EMBL" id="KAK8850654.1"/>
    </source>
</evidence>
<dbReference type="GO" id="GO:0005634">
    <property type="term" value="C:nucleus"/>
    <property type="evidence" value="ECO:0007669"/>
    <property type="project" value="UniProtKB-SubCell"/>
</dbReference>
<dbReference type="GeneID" id="92181831"/>
<dbReference type="Proteomes" id="UP001388673">
    <property type="component" value="Unassembled WGS sequence"/>
</dbReference>
<keyword evidence="2" id="KW-0539">Nucleus</keyword>
<dbReference type="RefSeq" id="XP_066802085.1">
    <property type="nucleotide sequence ID" value="XM_066947671.1"/>
</dbReference>
<feature type="region of interest" description="Disordered" evidence="3">
    <location>
        <begin position="49"/>
        <end position="74"/>
    </location>
</feature>
<dbReference type="AlphaFoldDB" id="A0AAW0YJY8"/>
<feature type="domain" description="Tudor" evidence="4">
    <location>
        <begin position="77"/>
        <end position="138"/>
    </location>
</feature>
<comment type="subcellular location">
    <subcellularLocation>
        <location evidence="1">Nucleus</location>
    </subcellularLocation>
</comment>
<organism evidence="5 6">
    <name type="scientific">Kwoniella newhampshirensis</name>
    <dbReference type="NCBI Taxonomy" id="1651941"/>
    <lineage>
        <taxon>Eukaryota</taxon>
        <taxon>Fungi</taxon>
        <taxon>Dikarya</taxon>
        <taxon>Basidiomycota</taxon>
        <taxon>Agaricomycotina</taxon>
        <taxon>Tremellomycetes</taxon>
        <taxon>Tremellales</taxon>
        <taxon>Cryptococcaceae</taxon>
        <taxon>Kwoniella</taxon>
    </lineage>
</organism>
<keyword evidence="6" id="KW-1185">Reference proteome</keyword>
<feature type="compositionally biased region" description="Basic and acidic residues" evidence="3">
    <location>
        <begin position="143"/>
        <end position="153"/>
    </location>
</feature>
<feature type="region of interest" description="Disordered" evidence="3">
    <location>
        <begin position="124"/>
        <end position="177"/>
    </location>
</feature>
<gene>
    <name evidence="5" type="ORF">IAR55_004573</name>
</gene>
<evidence type="ECO:0000259" key="4">
    <source>
        <dbReference type="PROSITE" id="PS50304"/>
    </source>
</evidence>
<proteinExistence type="predicted"/>
<evidence type="ECO:0000256" key="1">
    <source>
        <dbReference type="ARBA" id="ARBA00004123"/>
    </source>
</evidence>
<dbReference type="EMBL" id="JBCAWK010000008">
    <property type="protein sequence ID" value="KAK8850654.1"/>
    <property type="molecule type" value="Genomic_DNA"/>
</dbReference>
<dbReference type="Gene3D" id="2.30.30.140">
    <property type="match status" value="1"/>
</dbReference>
<feature type="compositionally biased region" description="Basic and acidic residues" evidence="3">
    <location>
        <begin position="161"/>
        <end position="177"/>
    </location>
</feature>
<dbReference type="KEGG" id="kne:92181831"/>
<dbReference type="CDD" id="cd21182">
    <property type="entry name" value="Tudor_SMN_SPF30-like"/>
    <property type="match status" value="1"/>
</dbReference>
<dbReference type="SUPFAM" id="SSF63748">
    <property type="entry name" value="Tudor/PWWP/MBT"/>
    <property type="match status" value="1"/>
</dbReference>
<dbReference type="SMART" id="SM00333">
    <property type="entry name" value="TUDOR"/>
    <property type="match status" value="1"/>
</dbReference>
<comment type="caution">
    <text evidence="5">The sequence shown here is derived from an EMBL/GenBank/DDBJ whole genome shotgun (WGS) entry which is preliminary data.</text>
</comment>
<dbReference type="InterPro" id="IPR002999">
    <property type="entry name" value="Tudor"/>
</dbReference>
<sequence length="240" mass="26735">MDAELQTYRDQLAYVNLSLESDPSNDDLLKLKTELVELIDLTQAAIGHTAGSTATKSEASKAKGKAKETPNWQEQGQYKAGMDCMAKYKDGKWYPARISAVVGSQESPLYTITFKGYTSSTNVSISSLKPHDPSAPIPQPPKRKPEELTEKEKEKKKKKGEKWMESQKAKADEVKEKKNAWEKFGKKAHKKGIHISGLEGKSVFRTPDNPFGRVGVVGSGRGVTEYERMGKHKFDADKEE</sequence>
<dbReference type="PANTHER" id="PTHR46297">
    <property type="entry name" value="ZINC FINGER CCCH-TYPE WITH G PATCH DOMAIN-CONTAINING PROTEIN"/>
    <property type="match status" value="1"/>
</dbReference>
<evidence type="ECO:0000256" key="3">
    <source>
        <dbReference type="SAM" id="MobiDB-lite"/>
    </source>
</evidence>
<protein>
    <recommendedName>
        <fullName evidence="4">Tudor domain-containing protein</fullName>
    </recommendedName>
</protein>
<dbReference type="PANTHER" id="PTHR46297:SF2">
    <property type="entry name" value="TUDOR DOMAIN-CONTAINING PROTEIN"/>
    <property type="match status" value="1"/>
</dbReference>
<evidence type="ECO:0000313" key="6">
    <source>
        <dbReference type="Proteomes" id="UP001388673"/>
    </source>
</evidence>
<dbReference type="PROSITE" id="PS50304">
    <property type="entry name" value="TUDOR"/>
    <property type="match status" value="1"/>
</dbReference>
<accession>A0AAW0YJY8</accession>
<reference evidence="5 6" key="1">
    <citation type="journal article" date="2024" name="bioRxiv">
        <title>Comparative genomics of Cryptococcus and Kwoniella reveals pathogenesis evolution and contrasting karyotype dynamics via intercentromeric recombination or chromosome fusion.</title>
        <authorList>
            <person name="Coelho M.A."/>
            <person name="David-Palma M."/>
            <person name="Shea T."/>
            <person name="Bowers K."/>
            <person name="McGinley-Smith S."/>
            <person name="Mohammad A.W."/>
            <person name="Gnirke A."/>
            <person name="Yurkov A.M."/>
            <person name="Nowrousian M."/>
            <person name="Sun S."/>
            <person name="Cuomo C.A."/>
            <person name="Heitman J."/>
        </authorList>
    </citation>
    <scope>NUCLEOTIDE SEQUENCE [LARGE SCALE GENOMIC DNA]</scope>
    <source>
        <strain evidence="5 6">CBS 13917</strain>
    </source>
</reference>
<name>A0AAW0YJY8_9TREE</name>
<feature type="compositionally biased region" description="Basic and acidic residues" evidence="3">
    <location>
        <begin position="58"/>
        <end position="68"/>
    </location>
</feature>
<evidence type="ECO:0000256" key="2">
    <source>
        <dbReference type="ARBA" id="ARBA00023242"/>
    </source>
</evidence>